<dbReference type="GO" id="GO:0042162">
    <property type="term" value="F:telomeric DNA binding"/>
    <property type="evidence" value="ECO:0007669"/>
    <property type="project" value="InterPro"/>
</dbReference>
<keyword evidence="8 19" id="KW-0227">DNA damage</keyword>
<dbReference type="GO" id="GO:0000781">
    <property type="term" value="C:chromosome, telomeric region"/>
    <property type="evidence" value="ECO:0007669"/>
    <property type="project" value="UniProtKB-SubCell"/>
</dbReference>
<dbReference type="InterPro" id="IPR006164">
    <property type="entry name" value="DNA_bd_Ku70/Ku80"/>
</dbReference>
<reference evidence="22" key="1">
    <citation type="journal article" date="2020" name="Stud. Mycol.">
        <title>101 Dothideomycetes genomes: a test case for predicting lifestyles and emergence of pathogens.</title>
        <authorList>
            <person name="Haridas S."/>
            <person name="Albert R."/>
            <person name="Binder M."/>
            <person name="Bloem J."/>
            <person name="Labutti K."/>
            <person name="Salamov A."/>
            <person name="Andreopoulos B."/>
            <person name="Baker S."/>
            <person name="Barry K."/>
            <person name="Bills G."/>
            <person name="Bluhm B."/>
            <person name="Cannon C."/>
            <person name="Castanera R."/>
            <person name="Culley D."/>
            <person name="Daum C."/>
            <person name="Ezra D."/>
            <person name="Gonzalez J."/>
            <person name="Henrissat B."/>
            <person name="Kuo A."/>
            <person name="Liang C."/>
            <person name="Lipzen A."/>
            <person name="Lutzoni F."/>
            <person name="Magnuson J."/>
            <person name="Mondo S."/>
            <person name="Nolan M."/>
            <person name="Ohm R."/>
            <person name="Pangilinan J."/>
            <person name="Park H.-J."/>
            <person name="Ramirez L."/>
            <person name="Alfaro M."/>
            <person name="Sun H."/>
            <person name="Tritt A."/>
            <person name="Yoshinaga Y."/>
            <person name="Zwiers L.-H."/>
            <person name="Turgeon B."/>
            <person name="Goodwin S."/>
            <person name="Spatafora J."/>
            <person name="Crous P."/>
            <person name="Grigoriev I."/>
        </authorList>
    </citation>
    <scope>NUCLEOTIDE SEQUENCE</scope>
    <source>
        <strain evidence="22">ATCC 74209</strain>
    </source>
</reference>
<dbReference type="PIRSF" id="PIRSF016570">
    <property type="entry name" value="Ku80"/>
    <property type="match status" value="1"/>
</dbReference>
<dbReference type="Pfam" id="PF08785">
    <property type="entry name" value="Ku_PK_bind"/>
    <property type="match status" value="1"/>
</dbReference>
<evidence type="ECO:0000256" key="12">
    <source>
        <dbReference type="ARBA" id="ARBA00022895"/>
    </source>
</evidence>
<dbReference type="GO" id="GO:0043564">
    <property type="term" value="C:Ku70:Ku80 complex"/>
    <property type="evidence" value="ECO:0007669"/>
    <property type="project" value="InterPro"/>
</dbReference>
<dbReference type="OrthoDB" id="30826at2759"/>
<keyword evidence="14 19" id="KW-0233">DNA recombination</keyword>
<keyword evidence="13 19" id="KW-0238">DNA-binding</keyword>
<dbReference type="InterPro" id="IPR036494">
    <property type="entry name" value="Ku_C_sf"/>
</dbReference>
<evidence type="ECO:0000313" key="22">
    <source>
        <dbReference type="EMBL" id="KAF2201806.1"/>
    </source>
</evidence>
<feature type="domain" description="Ku" evidence="21">
    <location>
        <begin position="319"/>
        <end position="456"/>
    </location>
</feature>
<dbReference type="FunFam" id="1.10.1600.10:FF:000002">
    <property type="entry name" value="X-ray repair cross-complementing protein 5"/>
    <property type="match status" value="1"/>
</dbReference>
<comment type="subcellular location">
    <subcellularLocation>
        <location evidence="2">Chromosome</location>
        <location evidence="2">Telomere</location>
    </subcellularLocation>
    <subcellularLocation>
        <location evidence="1 19">Nucleus</location>
    </subcellularLocation>
</comment>
<dbReference type="GO" id="GO:0006303">
    <property type="term" value="P:double-strand break repair via nonhomologous end joining"/>
    <property type="evidence" value="ECO:0007669"/>
    <property type="project" value="InterPro"/>
</dbReference>
<evidence type="ECO:0000313" key="23">
    <source>
        <dbReference type="Proteomes" id="UP000799536"/>
    </source>
</evidence>
<comment type="caution">
    <text evidence="22">The sequence shown here is derived from an EMBL/GenBank/DDBJ whole genome shotgun (WGS) entry which is preliminary data.</text>
</comment>
<dbReference type="GO" id="GO:0000723">
    <property type="term" value="P:telomere maintenance"/>
    <property type="evidence" value="ECO:0007669"/>
    <property type="project" value="InterPro"/>
</dbReference>
<evidence type="ECO:0000256" key="6">
    <source>
        <dbReference type="ARBA" id="ARBA00022454"/>
    </source>
</evidence>
<evidence type="ECO:0000256" key="19">
    <source>
        <dbReference type="PIRNR" id="PIRNR016570"/>
    </source>
</evidence>
<dbReference type="Gene3D" id="3.40.50.410">
    <property type="entry name" value="von Willebrand factor, type A domain"/>
    <property type="match status" value="1"/>
</dbReference>
<dbReference type="InterPro" id="IPR005161">
    <property type="entry name" value="Ku_N"/>
</dbReference>
<dbReference type="SUPFAM" id="SSF101420">
    <property type="entry name" value="C-terminal domain of Ku80"/>
    <property type="match status" value="1"/>
</dbReference>
<evidence type="ECO:0000256" key="16">
    <source>
        <dbReference type="ARBA" id="ARBA00023242"/>
    </source>
</evidence>
<dbReference type="Gene3D" id="1.25.40.240">
    <property type="entry name" value="Ku, C-terminal domain"/>
    <property type="match status" value="1"/>
</dbReference>
<dbReference type="InterPro" id="IPR036465">
    <property type="entry name" value="vWFA_dom_sf"/>
</dbReference>
<accession>A0A9P4JP67</accession>
<dbReference type="SUPFAM" id="SSF53300">
    <property type="entry name" value="vWA-like"/>
    <property type="match status" value="1"/>
</dbReference>
<dbReference type="SMART" id="SM00559">
    <property type="entry name" value="Ku78"/>
    <property type="match status" value="1"/>
</dbReference>
<dbReference type="EC" id="3.6.4.12" evidence="4 19"/>
<proteinExistence type="inferred from homology"/>
<evidence type="ECO:0000256" key="13">
    <source>
        <dbReference type="ARBA" id="ARBA00023125"/>
    </source>
</evidence>
<dbReference type="FunFam" id="2.40.290.10:FF:000008">
    <property type="entry name" value="ATP-dependent DNA helicase II subunit 2"/>
    <property type="match status" value="1"/>
</dbReference>
<dbReference type="Gene3D" id="2.40.290.10">
    <property type="match status" value="1"/>
</dbReference>
<evidence type="ECO:0000256" key="4">
    <source>
        <dbReference type="ARBA" id="ARBA00012551"/>
    </source>
</evidence>
<evidence type="ECO:0000256" key="2">
    <source>
        <dbReference type="ARBA" id="ARBA00004574"/>
    </source>
</evidence>
<evidence type="ECO:0000256" key="10">
    <source>
        <dbReference type="ARBA" id="ARBA00022806"/>
    </source>
</evidence>
<comment type="function">
    <text evidence="17">Single-stranded DNA-dependent ATP-dependent helicase. Involved in non-homologous end joining (NHEJ) DNA double strand break repair. DNA-binding is sequence-independent but has a high affinity to nicks in double-stranded DNA and to the ends of duplex DNA. Binds to naturally occurring chromosomal ends, and therefore provides chromosomal end protection. Required also for telomere recombination to repair telomeric ends in the absence of telomerase. KU70, of the KU70/KU80 heterodimer, binds to the stem loop of TLC1, the RNA component of telomerase. Involved in telomere maintenance. Interacts with telomeric repeats and subtelomeric sequences thereby controlling telomere length and protecting against subtelomeric rearrangement. Maintains telomeric chromatin, which is involved in silencing the expression of genes located at the telomere. Required for mating-type switching.</text>
</comment>
<keyword evidence="12" id="KW-0779">Telomere</keyword>
<dbReference type="CDD" id="cd00873">
    <property type="entry name" value="KU80"/>
    <property type="match status" value="1"/>
</dbReference>
<dbReference type="InterPro" id="IPR014893">
    <property type="entry name" value="Ku_PK_bind"/>
</dbReference>
<dbReference type="EMBL" id="ML993960">
    <property type="protein sequence ID" value="KAF2201806.1"/>
    <property type="molecule type" value="Genomic_DNA"/>
</dbReference>
<dbReference type="Proteomes" id="UP000799536">
    <property type="component" value="Unassembled WGS sequence"/>
</dbReference>
<keyword evidence="11 19" id="KW-0067">ATP-binding</keyword>
<keyword evidence="23" id="KW-1185">Reference proteome</keyword>
<keyword evidence="7 19" id="KW-0547">Nucleotide-binding</keyword>
<dbReference type="SUPFAM" id="SSF100939">
    <property type="entry name" value="SPOC domain-like"/>
    <property type="match status" value="1"/>
</dbReference>
<evidence type="ECO:0000256" key="17">
    <source>
        <dbReference type="ARBA" id="ARBA00024890"/>
    </source>
</evidence>
<dbReference type="GO" id="GO:0003678">
    <property type="term" value="F:DNA helicase activity"/>
    <property type="evidence" value="ECO:0007669"/>
    <property type="project" value="UniProtKB-EC"/>
</dbReference>
<dbReference type="GO" id="GO:0006310">
    <property type="term" value="P:DNA recombination"/>
    <property type="evidence" value="ECO:0007669"/>
    <property type="project" value="UniProtKB-KW"/>
</dbReference>
<organism evidence="22 23">
    <name type="scientific">Delitschia confertaspora ATCC 74209</name>
    <dbReference type="NCBI Taxonomy" id="1513339"/>
    <lineage>
        <taxon>Eukaryota</taxon>
        <taxon>Fungi</taxon>
        <taxon>Dikarya</taxon>
        <taxon>Ascomycota</taxon>
        <taxon>Pezizomycotina</taxon>
        <taxon>Dothideomycetes</taxon>
        <taxon>Pleosporomycetidae</taxon>
        <taxon>Pleosporales</taxon>
        <taxon>Delitschiaceae</taxon>
        <taxon>Delitschia</taxon>
    </lineage>
</organism>
<dbReference type="GO" id="GO:0016787">
    <property type="term" value="F:hydrolase activity"/>
    <property type="evidence" value="ECO:0007669"/>
    <property type="project" value="UniProtKB-KW"/>
</dbReference>
<protein>
    <recommendedName>
        <fullName evidence="5 19">ATP-dependent DNA helicase II subunit 2</fullName>
        <ecNumber evidence="4 19">3.6.4.12</ecNumber>
    </recommendedName>
</protein>
<dbReference type="PANTHER" id="PTHR12604">
    <property type="entry name" value="KU AUTOANTIGEN DNA HELICASE"/>
    <property type="match status" value="1"/>
</dbReference>
<dbReference type="Gene3D" id="1.10.1600.10">
    <property type="match status" value="1"/>
</dbReference>
<name>A0A9P4JP67_9PLEO</name>
<evidence type="ECO:0000256" key="1">
    <source>
        <dbReference type="ARBA" id="ARBA00004123"/>
    </source>
</evidence>
<feature type="region of interest" description="Disordered" evidence="20">
    <location>
        <begin position="562"/>
        <end position="589"/>
    </location>
</feature>
<evidence type="ECO:0000256" key="9">
    <source>
        <dbReference type="ARBA" id="ARBA00022801"/>
    </source>
</evidence>
<keyword evidence="16 19" id="KW-0539">Nucleus</keyword>
<dbReference type="GO" id="GO:0003684">
    <property type="term" value="F:damaged DNA binding"/>
    <property type="evidence" value="ECO:0007669"/>
    <property type="project" value="InterPro"/>
</dbReference>
<dbReference type="InterPro" id="IPR016194">
    <property type="entry name" value="SPOC-like_C_dom_sf"/>
</dbReference>
<evidence type="ECO:0000256" key="15">
    <source>
        <dbReference type="ARBA" id="ARBA00023204"/>
    </source>
</evidence>
<keyword evidence="9 19" id="KW-0378">Hydrolase</keyword>
<dbReference type="FunFam" id="3.40.50.410:FF:000073">
    <property type="entry name" value="ATP-dependent DNA helicase II subunit 2"/>
    <property type="match status" value="1"/>
</dbReference>
<evidence type="ECO:0000259" key="21">
    <source>
        <dbReference type="SMART" id="SM00559"/>
    </source>
</evidence>
<dbReference type="GO" id="GO:0005524">
    <property type="term" value="F:ATP binding"/>
    <property type="evidence" value="ECO:0007669"/>
    <property type="project" value="UniProtKB-UniRule"/>
</dbReference>
<evidence type="ECO:0000256" key="3">
    <source>
        <dbReference type="ARBA" id="ARBA00007726"/>
    </source>
</evidence>
<dbReference type="Pfam" id="PF03731">
    <property type="entry name" value="Ku_N"/>
    <property type="match status" value="1"/>
</dbReference>
<dbReference type="AlphaFoldDB" id="A0A9P4JP67"/>
<evidence type="ECO:0000256" key="8">
    <source>
        <dbReference type="ARBA" id="ARBA00022763"/>
    </source>
</evidence>
<evidence type="ECO:0000256" key="20">
    <source>
        <dbReference type="SAM" id="MobiDB-lite"/>
    </source>
</evidence>
<dbReference type="InterPro" id="IPR024193">
    <property type="entry name" value="Ku80"/>
</dbReference>
<keyword evidence="6" id="KW-0158">Chromosome</keyword>
<gene>
    <name evidence="22" type="ORF">GQ43DRAFT_440233</name>
</gene>
<evidence type="ECO:0000256" key="7">
    <source>
        <dbReference type="ARBA" id="ARBA00022741"/>
    </source>
</evidence>
<dbReference type="PANTHER" id="PTHR12604:SF4">
    <property type="entry name" value="X-RAY REPAIR CROSS-COMPLEMENTING PROTEIN 5"/>
    <property type="match status" value="1"/>
</dbReference>
<evidence type="ECO:0000256" key="5">
    <source>
        <dbReference type="ARBA" id="ARBA00021792"/>
    </source>
</evidence>
<keyword evidence="10 19" id="KW-0347">Helicase</keyword>
<keyword evidence="15 19" id="KW-0234">DNA repair</keyword>
<sequence length="730" mass="81785">MAGKEATVYIVDLGRSMSEKRHGRRQTNLEWSMEYVWDKITSTVSTGRKTTLVGVVGFRTNDTNVGEFVDDSEGYENISILTPLKQFLLPDIRALQNDLKPSKTDNGDVTSALVIAIQMISEATSNKSGKPLKYDRRIIMVTDGFGPIHDDDLDGIASKIKDDEIELTLLGVDFDDEEYGFKEEDKAPEKAENERILKQLVDDCGGNFGTLAEAVEQTALPRVKEVRPTPNYKGTLTLGNPADYDATLTIDVERYPCTMIAKPPTASRFVVRTDLAGALVETQSTATVVGDDHDEGGQLAAVRNQRVYKVENPDEPGAMMNVEPEDLEKGYEYGRTAVHISESDSNVVKLETEQGLEIIGFVHAEKTERYLPMSRTNYIIAQKTNSEAKLALSSLIHALYETECHAIARLVAKEGKPPCILLLTPFIELDTEALIDVELPFAEDMRRYKFPSLDKKLTVSGKVITEHRDIPNEGLMKAMSDYVDAMDLSTFGKDEDGNSMEYMQLEETYSPLLHRINHIIRWRATHDTYTSLPEPPAVLMEYSVPPADLIDEVSKQLITLKQTADVKRVPPKQKGRGKRNRDHDKPLSGLDVDALLGKTKRVKIDPQNLVPSFKQALSATDELEGIQAAADEMGAQIRSLITTSFGESNYGRATEAIRVMREELIELEEPEIFNTIIKDLKKQILGEDLGGERREMWLKIRDNRIGLIDNKRSMMSDVQLEEAEEFYRAS</sequence>
<feature type="compositionally biased region" description="Basic residues" evidence="20">
    <location>
        <begin position="569"/>
        <end position="580"/>
    </location>
</feature>
<dbReference type="GO" id="GO:0003690">
    <property type="term" value="F:double-stranded DNA binding"/>
    <property type="evidence" value="ECO:0007669"/>
    <property type="project" value="TreeGrafter"/>
</dbReference>
<evidence type="ECO:0000256" key="11">
    <source>
        <dbReference type="ARBA" id="ARBA00022840"/>
    </source>
</evidence>
<evidence type="ECO:0000256" key="14">
    <source>
        <dbReference type="ARBA" id="ARBA00023172"/>
    </source>
</evidence>
<dbReference type="Pfam" id="PF02735">
    <property type="entry name" value="Ku"/>
    <property type="match status" value="1"/>
</dbReference>
<comment type="catalytic activity">
    <reaction evidence="18 19">
        <text>ATP + H2O = ADP + phosphate + H(+)</text>
        <dbReference type="Rhea" id="RHEA:13065"/>
        <dbReference type="ChEBI" id="CHEBI:15377"/>
        <dbReference type="ChEBI" id="CHEBI:15378"/>
        <dbReference type="ChEBI" id="CHEBI:30616"/>
        <dbReference type="ChEBI" id="CHEBI:43474"/>
        <dbReference type="ChEBI" id="CHEBI:456216"/>
        <dbReference type="EC" id="3.6.4.12"/>
    </reaction>
</comment>
<evidence type="ECO:0000256" key="18">
    <source>
        <dbReference type="ARBA" id="ARBA00047995"/>
    </source>
</evidence>
<comment type="similarity">
    <text evidence="3 19">Belongs to the ku80 family.</text>
</comment>